<comment type="subcellular location">
    <subcellularLocation>
        <location evidence="2">Cell membrane</location>
        <topology evidence="2">Single-pass membrane protein</topology>
    </subcellularLocation>
</comment>
<accession>A0A1I5ABX1</accession>
<evidence type="ECO:0000256" key="5">
    <source>
        <dbReference type="ARBA" id="ARBA00006435"/>
    </source>
</evidence>
<evidence type="ECO:0000256" key="18">
    <source>
        <dbReference type="ARBA" id="ARBA00032892"/>
    </source>
</evidence>
<dbReference type="GO" id="GO:0008715">
    <property type="term" value="F:CDP-diacylglycerol diphosphatase activity"/>
    <property type="evidence" value="ECO:0007669"/>
    <property type="project" value="UniProtKB-EC"/>
</dbReference>
<proteinExistence type="inferred from homology"/>
<evidence type="ECO:0000256" key="15">
    <source>
        <dbReference type="ARBA" id="ARBA00023209"/>
    </source>
</evidence>
<protein>
    <recommendedName>
        <fullName evidence="7">CDP-diacylglycerol pyrophosphatase</fullName>
        <ecNumber evidence="6">3.6.1.26</ecNumber>
    </recommendedName>
    <alternativeName>
        <fullName evidence="17">CDP-diacylglycerol phosphatidylhydrolase</fullName>
    </alternativeName>
    <alternativeName>
        <fullName evidence="18">CDP-diglyceride hydrolase</fullName>
    </alternativeName>
</protein>
<keyword evidence="12 19" id="KW-1133">Transmembrane helix</keyword>
<evidence type="ECO:0000256" key="11">
    <source>
        <dbReference type="ARBA" id="ARBA00022801"/>
    </source>
</evidence>
<dbReference type="PIRSF" id="PIRSF001273">
    <property type="entry name" value="CDH"/>
    <property type="match status" value="1"/>
</dbReference>
<keyword evidence="10 19" id="KW-0812">Transmembrane</keyword>
<evidence type="ECO:0000256" key="10">
    <source>
        <dbReference type="ARBA" id="ARBA00022692"/>
    </source>
</evidence>
<comment type="similarity">
    <text evidence="5">Belongs to the Cdh family.</text>
</comment>
<dbReference type="EMBL" id="FOVC01000011">
    <property type="protein sequence ID" value="SFN59699.1"/>
    <property type="molecule type" value="Genomic_DNA"/>
</dbReference>
<evidence type="ECO:0000256" key="1">
    <source>
        <dbReference type="ARBA" id="ARBA00001007"/>
    </source>
</evidence>
<evidence type="ECO:0000256" key="12">
    <source>
        <dbReference type="ARBA" id="ARBA00022989"/>
    </source>
</evidence>
<dbReference type="InterPro" id="IPR003763">
    <property type="entry name" value="CDP-diacylglyc_Pase"/>
</dbReference>
<evidence type="ECO:0000256" key="19">
    <source>
        <dbReference type="SAM" id="Phobius"/>
    </source>
</evidence>
<evidence type="ECO:0000256" key="16">
    <source>
        <dbReference type="ARBA" id="ARBA00023264"/>
    </source>
</evidence>
<evidence type="ECO:0000256" key="4">
    <source>
        <dbReference type="ARBA" id="ARBA00005189"/>
    </source>
</evidence>
<dbReference type="SUPFAM" id="SSF54197">
    <property type="entry name" value="HIT-like"/>
    <property type="match status" value="1"/>
</dbReference>
<reference evidence="21" key="1">
    <citation type="submission" date="2016-10" db="EMBL/GenBank/DDBJ databases">
        <authorList>
            <person name="Varghese N."/>
            <person name="Submissions S."/>
        </authorList>
    </citation>
    <scope>NUCLEOTIDE SEQUENCE [LARGE SCALE GENOMIC DNA]</scope>
    <source>
        <strain evidence="21">N6PO6</strain>
    </source>
</reference>
<evidence type="ECO:0000256" key="8">
    <source>
        <dbReference type="ARBA" id="ARBA00022475"/>
    </source>
</evidence>
<comment type="pathway">
    <text evidence="4">Lipid metabolism.</text>
</comment>
<gene>
    <name evidence="20" type="ORF">SAMN05216516_11177</name>
</gene>
<dbReference type="OrthoDB" id="481399at2"/>
<name>A0A1I5ABX1_9GAMM</name>
<dbReference type="GO" id="GO:0008654">
    <property type="term" value="P:phospholipid biosynthetic process"/>
    <property type="evidence" value="ECO:0007669"/>
    <property type="project" value="UniProtKB-KW"/>
</dbReference>
<dbReference type="GO" id="GO:0046342">
    <property type="term" value="P:CDP-diacylglycerol catabolic process"/>
    <property type="evidence" value="ECO:0007669"/>
    <property type="project" value="UniProtKB-UniPathway"/>
</dbReference>
<dbReference type="EC" id="3.6.1.26" evidence="6"/>
<sequence>MKGRKLFFIGFCIVILFALVAGGYLAFIFHKNSDALWRIISQQCVPNQIAHQTPAPCQEVDLRNGFVVMKDRNGPLQFLLMPIEPINGIESPALLHPTKANFFAEAWYARHYAEALYGKRLDSSIFSLAVNSPWGRTQNQLHIHISCLQPDVRQRLDTLVSQLDSRWRREKLNQHEWLIKAVSRDEFNHKSPFIFLANGVPGAREKMGNYGIAIAVLSDGRRAIMAIQRNLLTLNRASAEEIQDHSCALVYGHSSAPAVAK</sequence>
<dbReference type="Gene3D" id="3.30.428.30">
    <property type="entry name" value="HIT family - CDH-like"/>
    <property type="match status" value="1"/>
</dbReference>
<dbReference type="Pfam" id="PF02611">
    <property type="entry name" value="CDH"/>
    <property type="match status" value="1"/>
</dbReference>
<evidence type="ECO:0000256" key="2">
    <source>
        <dbReference type="ARBA" id="ARBA00004162"/>
    </source>
</evidence>
<keyword evidence="9" id="KW-0444">Lipid biosynthesis</keyword>
<dbReference type="InterPro" id="IPR036265">
    <property type="entry name" value="HIT-like_sf"/>
</dbReference>
<evidence type="ECO:0000256" key="6">
    <source>
        <dbReference type="ARBA" id="ARBA00012375"/>
    </source>
</evidence>
<evidence type="ECO:0000313" key="21">
    <source>
        <dbReference type="Proteomes" id="UP000242222"/>
    </source>
</evidence>
<evidence type="ECO:0000256" key="3">
    <source>
        <dbReference type="ARBA" id="ARBA00004927"/>
    </source>
</evidence>
<evidence type="ECO:0000256" key="7">
    <source>
        <dbReference type="ARBA" id="ARBA00019608"/>
    </source>
</evidence>
<dbReference type="RefSeq" id="WP_092879183.1">
    <property type="nucleotide sequence ID" value="NZ_FOVC01000011.1"/>
</dbReference>
<evidence type="ECO:0000313" key="20">
    <source>
        <dbReference type="EMBL" id="SFN59699.1"/>
    </source>
</evidence>
<keyword evidence="16" id="KW-1208">Phospholipid metabolism</keyword>
<evidence type="ECO:0000256" key="13">
    <source>
        <dbReference type="ARBA" id="ARBA00023098"/>
    </source>
</evidence>
<dbReference type="STRING" id="1367852.SAMN05216516_11177"/>
<dbReference type="UniPathway" id="UPA00609">
    <property type="reaction ID" value="UER00664"/>
</dbReference>
<evidence type="ECO:0000256" key="14">
    <source>
        <dbReference type="ARBA" id="ARBA00023136"/>
    </source>
</evidence>
<dbReference type="GO" id="GO:0005886">
    <property type="term" value="C:plasma membrane"/>
    <property type="evidence" value="ECO:0007669"/>
    <property type="project" value="UniProtKB-SubCell"/>
</dbReference>
<evidence type="ECO:0000256" key="17">
    <source>
        <dbReference type="ARBA" id="ARBA00032888"/>
    </source>
</evidence>
<dbReference type="NCBIfam" id="NF003986">
    <property type="entry name" value="PRK05471.1-5"/>
    <property type="match status" value="1"/>
</dbReference>
<keyword evidence="11" id="KW-0378">Hydrolase</keyword>
<feature type="transmembrane region" description="Helical" evidence="19">
    <location>
        <begin position="6"/>
        <end position="29"/>
    </location>
</feature>
<keyword evidence="15" id="KW-0594">Phospholipid biosynthesis</keyword>
<dbReference type="AlphaFoldDB" id="A0A1I5ABX1"/>
<evidence type="ECO:0000256" key="9">
    <source>
        <dbReference type="ARBA" id="ARBA00022516"/>
    </source>
</evidence>
<dbReference type="Proteomes" id="UP000242222">
    <property type="component" value="Unassembled WGS sequence"/>
</dbReference>
<keyword evidence="14 19" id="KW-0472">Membrane</keyword>
<keyword evidence="13" id="KW-0443">Lipid metabolism</keyword>
<organism evidence="20 21">
    <name type="scientific">Izhakiella capsodis</name>
    <dbReference type="NCBI Taxonomy" id="1367852"/>
    <lineage>
        <taxon>Bacteria</taxon>
        <taxon>Pseudomonadati</taxon>
        <taxon>Pseudomonadota</taxon>
        <taxon>Gammaproteobacteria</taxon>
        <taxon>Enterobacterales</taxon>
        <taxon>Erwiniaceae</taxon>
        <taxon>Izhakiella</taxon>
    </lineage>
</organism>
<keyword evidence="21" id="KW-1185">Reference proteome</keyword>
<keyword evidence="8" id="KW-1003">Cell membrane</keyword>
<comment type="pathway">
    <text evidence="3">Phospholipid metabolism; CDP-diacylglycerol degradation; phosphatidate from CDP-diacylglycerol: step 1/1.</text>
</comment>
<comment type="catalytic activity">
    <reaction evidence="1">
        <text>a CDP-1,2-diacyl-sn-glycerol + H2O = a 1,2-diacyl-sn-glycero-3-phosphate + CMP + 2 H(+)</text>
        <dbReference type="Rhea" id="RHEA:15221"/>
        <dbReference type="ChEBI" id="CHEBI:15377"/>
        <dbReference type="ChEBI" id="CHEBI:15378"/>
        <dbReference type="ChEBI" id="CHEBI:58332"/>
        <dbReference type="ChEBI" id="CHEBI:58608"/>
        <dbReference type="ChEBI" id="CHEBI:60377"/>
        <dbReference type="EC" id="3.6.1.26"/>
    </reaction>
</comment>